<comment type="caution">
    <text evidence="2">The sequence shown here is derived from an EMBL/GenBank/DDBJ whole genome shotgun (WGS) entry which is preliminary data.</text>
</comment>
<dbReference type="InterPro" id="IPR002937">
    <property type="entry name" value="Amino_oxidase"/>
</dbReference>
<dbReference type="EMBL" id="MLCF01000049">
    <property type="protein sequence ID" value="OIV37538.1"/>
    <property type="molecule type" value="Genomic_DNA"/>
</dbReference>
<evidence type="ECO:0000313" key="3">
    <source>
        <dbReference type="Proteomes" id="UP000243342"/>
    </source>
</evidence>
<accession>A0A1J7CCX5</accession>
<evidence type="ECO:0000313" key="2">
    <source>
        <dbReference type="EMBL" id="OIV37538.1"/>
    </source>
</evidence>
<dbReference type="SUPFAM" id="SSF51905">
    <property type="entry name" value="FAD/NAD(P)-binding domain"/>
    <property type="match status" value="1"/>
</dbReference>
<dbReference type="PRINTS" id="PR00411">
    <property type="entry name" value="PNDRDTASEI"/>
</dbReference>
<dbReference type="Gene3D" id="3.90.660.20">
    <property type="entry name" value="Protoporphyrinogen oxidase, mitochondrial, domain 2"/>
    <property type="match status" value="1"/>
</dbReference>
<dbReference type="STRING" id="1428644.BIV57_10460"/>
<feature type="domain" description="Amine oxidase" evidence="1">
    <location>
        <begin position="19"/>
        <end position="414"/>
    </location>
</feature>
<evidence type="ECO:0000259" key="1">
    <source>
        <dbReference type="Pfam" id="PF01593"/>
    </source>
</evidence>
<dbReference type="RefSeq" id="WP_071656490.1">
    <property type="nucleotide sequence ID" value="NZ_MLCF01000049.1"/>
</dbReference>
<dbReference type="Proteomes" id="UP000243342">
    <property type="component" value="Unassembled WGS sequence"/>
</dbReference>
<reference evidence="2 3" key="1">
    <citation type="submission" date="2016-10" db="EMBL/GenBank/DDBJ databases">
        <title>Genome sequence of Streptomyces gilvigriseus MUSC 26.</title>
        <authorList>
            <person name="Lee L.-H."/>
            <person name="Ser H.-L."/>
        </authorList>
    </citation>
    <scope>NUCLEOTIDE SEQUENCE [LARGE SCALE GENOMIC DNA]</scope>
    <source>
        <strain evidence="2 3">MUSC 26</strain>
    </source>
</reference>
<sequence length="425" mass="43903">MGDHSARRSDVVVVGAGAAGLAAARRLTGAGLDVTVLEAGPGIGGRLAAVWRDGFRLDRGPLLLNVPEPRLRELLGGTRPVPLRALRPGVLLYSGGRLRRTGEHRGVREAYAAGPALAPETLERARLAAALGRLAAEQAPGGRGVGRQETTAAEVPGRGPLRDWAAVRPLLAALLFDPALRCSSRCAEQALRGFARGDLAMPVGGAPALPRRLVEGLDPVVRTGVEVVSVAADGVRTARHGTFAARAVVVATGADAAERLLPGLRRPRFLPVRTLYHAVPRRELDGAGAERSLVLDGERGALVSHAMIVSDLDPGCAPEGAALIGTVLLGAAARRVPEAGVRRRLGQLFGTAAGGWEYLGGAMAPDAVPAMDAPAVLRRPVRLLGGLYVCGDHRDVGNAVGALASGRRAADQVLTDLGIRLPAAA</sequence>
<dbReference type="GO" id="GO:0016491">
    <property type="term" value="F:oxidoreductase activity"/>
    <property type="evidence" value="ECO:0007669"/>
    <property type="project" value="InterPro"/>
</dbReference>
<dbReference type="Pfam" id="PF01593">
    <property type="entry name" value="Amino_oxidase"/>
    <property type="match status" value="1"/>
</dbReference>
<dbReference type="AlphaFoldDB" id="A0A1J7CCX5"/>
<organism evidence="2 3">
    <name type="scientific">Mangrovactinospora gilvigrisea</name>
    <dbReference type="NCBI Taxonomy" id="1428644"/>
    <lineage>
        <taxon>Bacteria</taxon>
        <taxon>Bacillati</taxon>
        <taxon>Actinomycetota</taxon>
        <taxon>Actinomycetes</taxon>
        <taxon>Kitasatosporales</taxon>
        <taxon>Streptomycetaceae</taxon>
        <taxon>Mangrovactinospora</taxon>
    </lineage>
</organism>
<protein>
    <recommendedName>
        <fullName evidence="1">Amine oxidase domain-containing protein</fullName>
    </recommendedName>
</protein>
<dbReference type="OrthoDB" id="9767561at2"/>
<dbReference type="InterPro" id="IPR036188">
    <property type="entry name" value="FAD/NAD-bd_sf"/>
</dbReference>
<proteinExistence type="predicted"/>
<dbReference type="PANTHER" id="PTHR42841">
    <property type="entry name" value="AMINE OXIDASE"/>
    <property type="match status" value="1"/>
</dbReference>
<dbReference type="Gene3D" id="3.50.50.60">
    <property type="entry name" value="FAD/NAD(P)-binding domain"/>
    <property type="match status" value="2"/>
</dbReference>
<name>A0A1J7CCX5_9ACTN</name>
<gene>
    <name evidence="2" type="ORF">BIV57_10460</name>
</gene>
<keyword evidence="3" id="KW-1185">Reference proteome</keyword>